<organism evidence="3 4">
    <name type="scientific">Hominifimenecus microfluidus</name>
    <dbReference type="NCBI Taxonomy" id="2885348"/>
    <lineage>
        <taxon>Bacteria</taxon>
        <taxon>Bacillati</taxon>
        <taxon>Bacillota</taxon>
        <taxon>Clostridia</taxon>
        <taxon>Lachnospirales</taxon>
        <taxon>Lachnospiraceae</taxon>
        <taxon>Hominifimenecus</taxon>
    </lineage>
</organism>
<evidence type="ECO:0000256" key="1">
    <source>
        <dbReference type="SAM" id="Coils"/>
    </source>
</evidence>
<feature type="coiled-coil region" evidence="1">
    <location>
        <begin position="352"/>
        <end position="396"/>
    </location>
</feature>
<dbReference type="Proteomes" id="UP001198182">
    <property type="component" value="Unassembled WGS sequence"/>
</dbReference>
<name>A0AAE3EAP7_9FIRM</name>
<accession>A0AAE3EAP7</accession>
<reference evidence="3" key="1">
    <citation type="submission" date="2021-10" db="EMBL/GenBank/DDBJ databases">
        <title>Anaerobic single-cell dispensing facilitates the cultivation of human gut bacteria.</title>
        <authorList>
            <person name="Afrizal A."/>
        </authorList>
    </citation>
    <scope>NUCLEOTIDE SEQUENCE</scope>
    <source>
        <strain evidence="3">CLA-AA-H215</strain>
    </source>
</reference>
<feature type="transmembrane region" description="Helical" evidence="2">
    <location>
        <begin position="122"/>
        <end position="145"/>
    </location>
</feature>
<keyword evidence="2" id="KW-1133">Transmembrane helix</keyword>
<dbReference type="AlphaFoldDB" id="A0AAE3EAP7"/>
<feature type="transmembrane region" description="Helical" evidence="2">
    <location>
        <begin position="92"/>
        <end position="116"/>
    </location>
</feature>
<comment type="caution">
    <text evidence="3">The sequence shown here is derived from an EMBL/GenBank/DDBJ whole genome shotgun (WGS) entry which is preliminary data.</text>
</comment>
<protein>
    <submittedName>
        <fullName evidence="3">Uncharacterized protein</fullName>
    </submittedName>
</protein>
<evidence type="ECO:0000313" key="4">
    <source>
        <dbReference type="Proteomes" id="UP001198182"/>
    </source>
</evidence>
<keyword evidence="4" id="KW-1185">Reference proteome</keyword>
<evidence type="ECO:0000313" key="3">
    <source>
        <dbReference type="EMBL" id="MCC2231359.1"/>
    </source>
</evidence>
<evidence type="ECO:0000256" key="2">
    <source>
        <dbReference type="SAM" id="Phobius"/>
    </source>
</evidence>
<gene>
    <name evidence="3" type="ORF">LKD81_10185</name>
</gene>
<keyword evidence="2" id="KW-0812">Transmembrane</keyword>
<dbReference type="EMBL" id="JAJEQR010000027">
    <property type="protein sequence ID" value="MCC2231359.1"/>
    <property type="molecule type" value="Genomic_DNA"/>
</dbReference>
<feature type="transmembrane region" description="Helical" evidence="2">
    <location>
        <begin position="57"/>
        <end position="80"/>
    </location>
</feature>
<sequence>MELRRMMNMQFRARTCIYVITSLIILTITTAICSLCGIDKFFGSFVDISYFDLLTGQIANTLIVLSLTSVLSSDFGQAYWIDIKDTKLITPFWWCFIGITVYLLTAMVFSITVYAMGCDAGVVVSAVFSTGLLIILTFKMISIYFGKEELKKQLLVEYKHMLILKNSSYVSDYHRRLEKYLEEVEGKEFLGKSRYVKKIKKEIMEIGNGLNSREESTVDEIHKKHIENHCKCIEDLKDIDLKIVEYTLNAIDNNDTGVVRENIELLVECENYDTFFNLIEELFEWDEKYTCKTLLELSKKNMAWVIKDKMCFFKQYALQKLIAQSGKLDAVQNLLSIYDTTNLGMVKLAPKIQEITDKCLLLKSEEARMEQELSNADDLVKAMRSQREHRKELKEKDKKLCDELVAILNHAGTKDLRSFYVPVREAYEAYEEKRFEIVNKYITVIITNYKQDINFIKVSSGITSVDAEIKFTFSYVTDEEIFFINQLIEKDKLNLVISEKDKAILSQMSSVTIDNNLSSDINDENLQIFRATLDIPEV</sequence>
<dbReference type="RefSeq" id="WP_308453877.1">
    <property type="nucleotide sequence ID" value="NZ_JAJEQR010000027.1"/>
</dbReference>
<keyword evidence="1" id="KW-0175">Coiled coil</keyword>
<proteinExistence type="predicted"/>
<keyword evidence="2" id="KW-0472">Membrane</keyword>